<accession>A0A8B8DF34</accession>
<dbReference type="SUPFAM" id="SSF101152">
    <property type="entry name" value="Mob1/phocein"/>
    <property type="match status" value="1"/>
</dbReference>
<dbReference type="AlphaFoldDB" id="A0A8B8DF34"/>
<feature type="binding site" evidence="1">
    <location>
        <position position="185"/>
    </location>
    <ligand>
        <name>Zn(2+)</name>
        <dbReference type="ChEBI" id="CHEBI:29105"/>
    </ligand>
</feature>
<gene>
    <name evidence="4" type="primary">LOC111125761</name>
</gene>
<evidence type="ECO:0000256" key="2">
    <source>
        <dbReference type="SAM" id="MobiDB-lite"/>
    </source>
</evidence>
<keyword evidence="1" id="KW-0862">Zinc</keyword>
<feature type="binding site" evidence="1">
    <location>
        <position position="180"/>
    </location>
    <ligand>
        <name>Zn(2+)</name>
        <dbReference type="ChEBI" id="CHEBI:29105"/>
    </ligand>
</feature>
<feature type="binding site" evidence="1">
    <location>
        <position position="100"/>
    </location>
    <ligand>
        <name>Zn(2+)</name>
        <dbReference type="ChEBI" id="CHEBI:29105"/>
    </ligand>
</feature>
<sequence>MCLDLLYSLLHQDPVERPGEMGLKHRKGRRKDKDSPTPPAQEESKRYLEDTCIKERVTDADFFRLVSLPQSLDYNEWLATHAISFFNHVNLVYGVVSEYCTSETCSTMSGPGNVQFLWYDDKGKKYKYSAPQYVDIVTTNIQREISDETVFPTKYGQTFPSAFESTVKKIHKYLFHVLAHIYHVHYSDFVTLQMHGHLNSLFTHFMVFNIKFDLLEEKDYEVVQDLLKGLMQLLPDPNQNEGKENTAPSTDKDSNCVKMEVSPTHI</sequence>
<keyword evidence="3" id="KW-1185">Reference proteome</keyword>
<reference evidence="4" key="2">
    <citation type="submission" date="2025-08" db="UniProtKB">
        <authorList>
            <consortium name="RefSeq"/>
        </authorList>
    </citation>
    <scope>IDENTIFICATION</scope>
    <source>
        <tissue evidence="4">Whole sample</tissue>
    </source>
</reference>
<protein>
    <submittedName>
        <fullName evidence="4">MOB kinase activator 2-like isoform X1</fullName>
    </submittedName>
</protein>
<feature type="region of interest" description="Disordered" evidence="2">
    <location>
        <begin position="17"/>
        <end position="46"/>
    </location>
</feature>
<name>A0A8B8DF34_CRAVI</name>
<dbReference type="Gene3D" id="1.20.140.30">
    <property type="entry name" value="MOB kinase activator"/>
    <property type="match status" value="1"/>
</dbReference>
<dbReference type="OrthoDB" id="8170117at2759"/>
<dbReference type="RefSeq" id="XP_022325561.1">
    <property type="nucleotide sequence ID" value="XM_022469853.1"/>
</dbReference>
<keyword evidence="1" id="KW-0479">Metal-binding</keyword>
<dbReference type="PANTHER" id="PTHR22599">
    <property type="entry name" value="MPS ONE BINDER KINASE ACTIVATOR-LIKE MOB"/>
    <property type="match status" value="1"/>
</dbReference>
<feature type="binding site" evidence="1">
    <location>
        <position position="105"/>
    </location>
    <ligand>
        <name>Zn(2+)</name>
        <dbReference type="ChEBI" id="CHEBI:29105"/>
    </ligand>
</feature>
<evidence type="ECO:0000256" key="1">
    <source>
        <dbReference type="PIRSR" id="PIRSR605301-1"/>
    </source>
</evidence>
<dbReference type="InterPro" id="IPR005301">
    <property type="entry name" value="MOB_kinase_act_fam"/>
</dbReference>
<feature type="region of interest" description="Disordered" evidence="2">
    <location>
        <begin position="234"/>
        <end position="255"/>
    </location>
</feature>
<dbReference type="GeneID" id="111125761"/>
<dbReference type="Proteomes" id="UP000694844">
    <property type="component" value="Chromosome 1"/>
</dbReference>
<dbReference type="KEGG" id="cvn:111125761"/>
<dbReference type="SMART" id="SM01388">
    <property type="entry name" value="Mob1_phocein"/>
    <property type="match status" value="1"/>
</dbReference>
<organism evidence="3 4">
    <name type="scientific">Crassostrea virginica</name>
    <name type="common">Eastern oyster</name>
    <dbReference type="NCBI Taxonomy" id="6565"/>
    <lineage>
        <taxon>Eukaryota</taxon>
        <taxon>Metazoa</taxon>
        <taxon>Spiralia</taxon>
        <taxon>Lophotrochozoa</taxon>
        <taxon>Mollusca</taxon>
        <taxon>Bivalvia</taxon>
        <taxon>Autobranchia</taxon>
        <taxon>Pteriomorphia</taxon>
        <taxon>Ostreida</taxon>
        <taxon>Ostreoidea</taxon>
        <taxon>Ostreidae</taxon>
        <taxon>Crassostrea</taxon>
    </lineage>
</organism>
<reference evidence="3" key="1">
    <citation type="submission" date="2024-06" db="UniProtKB">
        <authorList>
            <consortium name="RefSeq"/>
        </authorList>
    </citation>
    <scope>NUCLEOTIDE SEQUENCE [LARGE SCALE GENOMIC DNA]</scope>
</reference>
<dbReference type="InterPro" id="IPR036703">
    <property type="entry name" value="MOB_kinase_act_sf"/>
</dbReference>
<evidence type="ECO:0000313" key="3">
    <source>
        <dbReference type="Proteomes" id="UP000694844"/>
    </source>
</evidence>
<dbReference type="Pfam" id="PF03637">
    <property type="entry name" value="Mob1_phocein"/>
    <property type="match status" value="1"/>
</dbReference>
<evidence type="ECO:0000313" key="4">
    <source>
        <dbReference type="RefSeq" id="XP_022325561.1"/>
    </source>
</evidence>
<proteinExistence type="predicted"/>